<feature type="transmembrane region" description="Helical" evidence="11">
    <location>
        <begin position="25"/>
        <end position="45"/>
    </location>
</feature>
<name>A0ABN9DRD8_9NEOB</name>
<keyword evidence="9 10" id="KW-0472">Membrane</keyword>
<evidence type="ECO:0000256" key="3">
    <source>
        <dbReference type="ARBA" id="ARBA00009266"/>
    </source>
</evidence>
<sequence>MDDIHTTGVAFAGTLQELLRGSEEFWLWLTYLGDPGTVFLLYFPLAYALQHRLGVTVLWLGVICEWLNLVFKWFLFGERPFWWVHEYGLLYGHKLRQFPSTCETGPGSPSGHCMITGAALWPMVMFLTNNSKSFIFNRGIHRYVPLLLYILLMSGIAISRLLILAHFPHQVLAGILSGVLLGYILNRSVPHDRSFMFYTLASLFLLLGALLVYWGMSAFGVDLSWSIHLATKWCSKSEWIRPETRPFSSVTRSSGNALGLGFALCCPLYQKLHRKPPGWRDRSISLLLSVLFLKLQQSLPLPISPPLLYYSLNFLRHALCPLVVIILAPYLVRGLDSEGTHKRDS</sequence>
<proteinExistence type="inferred from homology"/>
<dbReference type="EMBL" id="CATNWA010014694">
    <property type="protein sequence ID" value="CAI9574843.1"/>
    <property type="molecule type" value="Genomic_DNA"/>
</dbReference>
<comment type="pathway">
    <text evidence="2 10">Carbohydrate biosynthesis; gluconeogenesis.</text>
</comment>
<evidence type="ECO:0000256" key="4">
    <source>
        <dbReference type="ARBA" id="ARBA00022432"/>
    </source>
</evidence>
<dbReference type="Proteomes" id="UP001162483">
    <property type="component" value="Unassembled WGS sequence"/>
</dbReference>
<evidence type="ECO:0000256" key="7">
    <source>
        <dbReference type="ARBA" id="ARBA00022824"/>
    </source>
</evidence>
<evidence type="ECO:0000256" key="11">
    <source>
        <dbReference type="SAM" id="Phobius"/>
    </source>
</evidence>
<dbReference type="Pfam" id="PF01569">
    <property type="entry name" value="PAP2"/>
    <property type="match status" value="1"/>
</dbReference>
<evidence type="ECO:0000313" key="13">
    <source>
        <dbReference type="EMBL" id="CAI9574843.1"/>
    </source>
</evidence>
<keyword evidence="5 11" id="KW-0812">Transmembrane</keyword>
<protein>
    <recommendedName>
        <fullName evidence="10">Glucose-6-phosphatase</fullName>
        <ecNumber evidence="10">3.1.3.9</ecNumber>
    </recommendedName>
</protein>
<dbReference type="PANTHER" id="PTHR12591:SF2">
    <property type="entry name" value="GLUCOSE-6-PHOSPHATASE 3"/>
    <property type="match status" value="1"/>
</dbReference>
<keyword evidence="14" id="KW-1185">Reference proteome</keyword>
<evidence type="ECO:0000256" key="8">
    <source>
        <dbReference type="ARBA" id="ARBA00022989"/>
    </source>
</evidence>
<keyword evidence="8 11" id="KW-1133">Transmembrane helix</keyword>
<evidence type="ECO:0000256" key="2">
    <source>
        <dbReference type="ARBA" id="ARBA00004742"/>
    </source>
</evidence>
<feature type="transmembrane region" description="Helical" evidence="11">
    <location>
        <begin position="167"/>
        <end position="185"/>
    </location>
</feature>
<dbReference type="Gene3D" id="1.20.144.10">
    <property type="entry name" value="Phosphatidic acid phosphatase type 2/haloperoxidase"/>
    <property type="match status" value="1"/>
</dbReference>
<evidence type="ECO:0000256" key="9">
    <source>
        <dbReference type="ARBA" id="ARBA00023136"/>
    </source>
</evidence>
<comment type="subcellular location">
    <subcellularLocation>
        <location evidence="1">Endoplasmic reticulum membrane</location>
        <topology evidence="1">Multi-pass membrane protein</topology>
    </subcellularLocation>
</comment>
<feature type="transmembrane region" description="Helical" evidence="11">
    <location>
        <begin position="197"/>
        <end position="216"/>
    </location>
</feature>
<reference evidence="13" key="1">
    <citation type="submission" date="2023-05" db="EMBL/GenBank/DDBJ databases">
        <authorList>
            <person name="Stuckert A."/>
        </authorList>
    </citation>
    <scope>NUCLEOTIDE SEQUENCE</scope>
</reference>
<evidence type="ECO:0000313" key="14">
    <source>
        <dbReference type="Proteomes" id="UP001162483"/>
    </source>
</evidence>
<feature type="domain" description="Phosphatidic acid phosphatase type 2/haloperoxidase" evidence="12">
    <location>
        <begin position="53"/>
        <end position="186"/>
    </location>
</feature>
<feature type="transmembrane region" description="Helical" evidence="11">
    <location>
        <begin position="140"/>
        <end position="161"/>
    </location>
</feature>
<dbReference type="InterPro" id="IPR000326">
    <property type="entry name" value="PAP2/HPO"/>
</dbReference>
<dbReference type="InterPro" id="IPR016275">
    <property type="entry name" value="Glucose-6-phosphatase"/>
</dbReference>
<keyword evidence="6 10" id="KW-0378">Hydrolase</keyword>
<keyword evidence="4 10" id="KW-0312">Gluconeogenesis</keyword>
<keyword evidence="7 10" id="KW-0256">Endoplasmic reticulum</keyword>
<dbReference type="InterPro" id="IPR036938">
    <property type="entry name" value="PAP2/HPO_sf"/>
</dbReference>
<comment type="caution">
    <text evidence="13">The sequence shown here is derived from an EMBL/GenBank/DDBJ whole genome shotgun (WGS) entry which is preliminary data.</text>
</comment>
<evidence type="ECO:0000256" key="1">
    <source>
        <dbReference type="ARBA" id="ARBA00004477"/>
    </source>
</evidence>
<evidence type="ECO:0000256" key="6">
    <source>
        <dbReference type="ARBA" id="ARBA00022801"/>
    </source>
</evidence>
<accession>A0ABN9DRD8</accession>
<dbReference type="SMART" id="SM00014">
    <property type="entry name" value="acidPPc"/>
    <property type="match status" value="1"/>
</dbReference>
<comment type="similarity">
    <text evidence="3 10">Belongs to the glucose-6-phosphatase family.</text>
</comment>
<feature type="transmembrane region" description="Helical" evidence="11">
    <location>
        <begin position="57"/>
        <end position="76"/>
    </location>
</feature>
<dbReference type="SUPFAM" id="SSF48317">
    <property type="entry name" value="Acid phosphatase/Vanadium-dependent haloperoxidase"/>
    <property type="match status" value="1"/>
</dbReference>
<evidence type="ECO:0000256" key="10">
    <source>
        <dbReference type="PIRNR" id="PIRNR000905"/>
    </source>
</evidence>
<organism evidence="13 14">
    <name type="scientific">Staurois parvus</name>
    <dbReference type="NCBI Taxonomy" id="386267"/>
    <lineage>
        <taxon>Eukaryota</taxon>
        <taxon>Metazoa</taxon>
        <taxon>Chordata</taxon>
        <taxon>Craniata</taxon>
        <taxon>Vertebrata</taxon>
        <taxon>Euteleostomi</taxon>
        <taxon>Amphibia</taxon>
        <taxon>Batrachia</taxon>
        <taxon>Anura</taxon>
        <taxon>Neobatrachia</taxon>
        <taxon>Ranoidea</taxon>
        <taxon>Ranidae</taxon>
        <taxon>Staurois</taxon>
    </lineage>
</organism>
<evidence type="ECO:0000256" key="5">
    <source>
        <dbReference type="ARBA" id="ARBA00022692"/>
    </source>
</evidence>
<dbReference type="EC" id="3.1.3.9" evidence="10"/>
<feature type="transmembrane region" description="Helical" evidence="11">
    <location>
        <begin position="109"/>
        <end position="128"/>
    </location>
</feature>
<dbReference type="PANTHER" id="PTHR12591">
    <property type="entry name" value="GLUCOSE-6-PHOSPHATASE"/>
    <property type="match status" value="1"/>
</dbReference>
<dbReference type="PIRSF" id="PIRSF000905">
    <property type="entry name" value="Glucose-6-phosphatase"/>
    <property type="match status" value="1"/>
</dbReference>
<evidence type="ECO:0000259" key="12">
    <source>
        <dbReference type="SMART" id="SM00014"/>
    </source>
</evidence>
<feature type="transmembrane region" description="Helical" evidence="11">
    <location>
        <begin position="314"/>
        <end position="332"/>
    </location>
</feature>
<gene>
    <name evidence="13" type="ORF">SPARVUS_LOCUS8042066</name>
</gene>